<feature type="transmembrane region" description="Helical" evidence="2">
    <location>
        <begin position="35"/>
        <end position="57"/>
    </location>
</feature>
<dbReference type="Proteomes" id="UP000199052">
    <property type="component" value="Unassembled WGS sequence"/>
</dbReference>
<feature type="transmembrane region" description="Helical" evidence="2">
    <location>
        <begin position="69"/>
        <end position="93"/>
    </location>
</feature>
<name>A0A1I2SNC0_9ACTN</name>
<keyword evidence="2" id="KW-1133">Transmembrane helix</keyword>
<evidence type="ECO:0000256" key="1">
    <source>
        <dbReference type="SAM" id="MobiDB-lite"/>
    </source>
</evidence>
<keyword evidence="2" id="KW-0812">Transmembrane</keyword>
<dbReference type="STRING" id="504797.SAMN05421678_106258"/>
<reference evidence="3 6" key="2">
    <citation type="submission" date="2020-07" db="EMBL/GenBank/DDBJ databases">
        <title>Sequencing the genomes of 1000 actinobacteria strains.</title>
        <authorList>
            <person name="Klenk H.-P."/>
        </authorList>
    </citation>
    <scope>NUCLEOTIDE SEQUENCE [LARGE SCALE GENOMIC DNA]</scope>
    <source>
        <strain evidence="3 6">DSM 45117</strain>
    </source>
</reference>
<proteinExistence type="predicted"/>
<evidence type="ECO:0000313" key="6">
    <source>
        <dbReference type="Proteomes" id="UP000533017"/>
    </source>
</evidence>
<accession>A0A1I2SNC0</accession>
<reference evidence="4 5" key="1">
    <citation type="submission" date="2016-10" db="EMBL/GenBank/DDBJ databases">
        <authorList>
            <person name="de Groot N.N."/>
        </authorList>
    </citation>
    <scope>NUCLEOTIDE SEQUENCE [LARGE SCALE GENOMIC DNA]</scope>
    <source>
        <strain evidence="4 5">CPCC 202808</strain>
    </source>
</reference>
<keyword evidence="6" id="KW-1185">Reference proteome</keyword>
<evidence type="ECO:0000313" key="4">
    <source>
        <dbReference type="EMBL" id="SFG53209.1"/>
    </source>
</evidence>
<keyword evidence="2" id="KW-0472">Membrane</keyword>
<organism evidence="4 5">
    <name type="scientific">Actinopolymorpha cephalotaxi</name>
    <dbReference type="NCBI Taxonomy" id="504797"/>
    <lineage>
        <taxon>Bacteria</taxon>
        <taxon>Bacillati</taxon>
        <taxon>Actinomycetota</taxon>
        <taxon>Actinomycetes</taxon>
        <taxon>Propionibacteriales</taxon>
        <taxon>Actinopolymorphaceae</taxon>
        <taxon>Actinopolymorpha</taxon>
    </lineage>
</organism>
<gene>
    <name evidence="3" type="ORF">FHR37_002858</name>
    <name evidence="4" type="ORF">SAMN05421678_106258</name>
</gene>
<evidence type="ECO:0000313" key="3">
    <source>
        <dbReference type="EMBL" id="NYH84007.1"/>
    </source>
</evidence>
<dbReference type="EMBL" id="JACBZA010000001">
    <property type="protein sequence ID" value="NYH84007.1"/>
    <property type="molecule type" value="Genomic_DNA"/>
</dbReference>
<dbReference type="Proteomes" id="UP000533017">
    <property type="component" value="Unassembled WGS sequence"/>
</dbReference>
<feature type="transmembrane region" description="Helical" evidence="2">
    <location>
        <begin position="99"/>
        <end position="117"/>
    </location>
</feature>
<feature type="region of interest" description="Disordered" evidence="1">
    <location>
        <begin position="158"/>
        <end position="178"/>
    </location>
</feature>
<protein>
    <submittedName>
        <fullName evidence="4">Uncharacterized protein</fullName>
    </submittedName>
</protein>
<dbReference type="AlphaFoldDB" id="A0A1I2SNC0"/>
<sequence>MRQFLFLGAIAGPIWTAWPLDLPWRPEYMGFNGASLLSVGVALVAIAAVIKWITGLAANRGAIRGSLEVLSFIGMIGAGLAIGGLGATLIAFFRQDGAVSAGFLALAVGGFLTQFLLGRQAEKILAVIGAHARMMEAKVGPYSEAALMEETRRFLKESGYKTTEDDGPADTRAVGPLS</sequence>
<evidence type="ECO:0000256" key="2">
    <source>
        <dbReference type="SAM" id="Phobius"/>
    </source>
</evidence>
<dbReference type="EMBL" id="FOOI01000006">
    <property type="protein sequence ID" value="SFG53209.1"/>
    <property type="molecule type" value="Genomic_DNA"/>
</dbReference>
<evidence type="ECO:0000313" key="5">
    <source>
        <dbReference type="Proteomes" id="UP000199052"/>
    </source>
</evidence>